<reference evidence="1" key="1">
    <citation type="journal article" date="2021" name="New Phytol.">
        <title>Evolutionary innovations through gain and loss of genes in the ectomycorrhizal Boletales.</title>
        <authorList>
            <person name="Wu G."/>
            <person name="Miyauchi S."/>
            <person name="Morin E."/>
            <person name="Kuo A."/>
            <person name="Drula E."/>
            <person name="Varga T."/>
            <person name="Kohler A."/>
            <person name="Feng B."/>
            <person name="Cao Y."/>
            <person name="Lipzen A."/>
            <person name="Daum C."/>
            <person name="Hundley H."/>
            <person name="Pangilinan J."/>
            <person name="Johnson J."/>
            <person name="Barry K."/>
            <person name="LaButti K."/>
            <person name="Ng V."/>
            <person name="Ahrendt S."/>
            <person name="Min B."/>
            <person name="Choi I.G."/>
            <person name="Park H."/>
            <person name="Plett J.M."/>
            <person name="Magnuson J."/>
            <person name="Spatafora J.W."/>
            <person name="Nagy L.G."/>
            <person name="Henrissat B."/>
            <person name="Grigoriev I.V."/>
            <person name="Yang Z.L."/>
            <person name="Xu J."/>
            <person name="Martin F.M."/>
        </authorList>
    </citation>
    <scope>NUCLEOTIDE SEQUENCE</scope>
    <source>
        <strain evidence="1">ATCC 28755</strain>
    </source>
</reference>
<name>A0ACB8A2L9_9AGAM</name>
<dbReference type="EMBL" id="MU267909">
    <property type="protein sequence ID" value="KAH7907391.1"/>
    <property type="molecule type" value="Genomic_DNA"/>
</dbReference>
<evidence type="ECO:0000313" key="1">
    <source>
        <dbReference type="EMBL" id="KAH7907391.1"/>
    </source>
</evidence>
<keyword evidence="2" id="KW-1185">Reference proteome</keyword>
<gene>
    <name evidence="1" type="ORF">BJ138DRAFT_1160286</name>
</gene>
<evidence type="ECO:0000313" key="2">
    <source>
        <dbReference type="Proteomes" id="UP000790377"/>
    </source>
</evidence>
<protein>
    <submittedName>
        <fullName evidence="1">Uncharacterized protein</fullName>
    </submittedName>
</protein>
<dbReference type="Proteomes" id="UP000790377">
    <property type="component" value="Unassembled WGS sequence"/>
</dbReference>
<comment type="caution">
    <text evidence="1">The sequence shown here is derived from an EMBL/GenBank/DDBJ whole genome shotgun (WGS) entry which is preliminary data.</text>
</comment>
<accession>A0ACB8A2L9</accession>
<proteinExistence type="predicted"/>
<organism evidence="1 2">
    <name type="scientific">Hygrophoropsis aurantiaca</name>
    <dbReference type="NCBI Taxonomy" id="72124"/>
    <lineage>
        <taxon>Eukaryota</taxon>
        <taxon>Fungi</taxon>
        <taxon>Dikarya</taxon>
        <taxon>Basidiomycota</taxon>
        <taxon>Agaricomycotina</taxon>
        <taxon>Agaricomycetes</taxon>
        <taxon>Agaricomycetidae</taxon>
        <taxon>Boletales</taxon>
        <taxon>Coniophorineae</taxon>
        <taxon>Hygrophoropsidaceae</taxon>
        <taxon>Hygrophoropsis</taxon>
    </lineage>
</organism>
<sequence length="90" mass="9463">MFASHIFALVAFAIAVAAADCGTLTEYCCESAAGPYPRGYVGLDCAVASGRCPSEQPVDICCQQLDSSQTAYYCGQPQDGQQIYLDVLGP</sequence>